<dbReference type="InterPro" id="IPR008000">
    <property type="entry name" value="Rham/fucose_mutarotase"/>
</dbReference>
<dbReference type="PANTHER" id="PTHR34389">
    <property type="entry name" value="L-RHAMNOSE MUTAROTASE"/>
    <property type="match status" value="1"/>
</dbReference>
<comment type="caution">
    <text evidence="1">The sequence shown here is derived from an EMBL/GenBank/DDBJ whole genome shotgun (WGS) entry which is preliminary data.</text>
</comment>
<evidence type="ECO:0008006" key="3">
    <source>
        <dbReference type="Google" id="ProtNLM"/>
    </source>
</evidence>
<dbReference type="GO" id="GO:0016857">
    <property type="term" value="F:racemase and epimerase activity, acting on carbohydrates and derivatives"/>
    <property type="evidence" value="ECO:0007669"/>
    <property type="project" value="InterPro"/>
</dbReference>
<keyword evidence="2" id="KW-1185">Reference proteome</keyword>
<dbReference type="Gene3D" id="3.30.70.100">
    <property type="match status" value="1"/>
</dbReference>
<protein>
    <recommendedName>
        <fullName evidence="3">L-rhamnose mutarotase</fullName>
    </recommendedName>
</protein>
<dbReference type="PANTHER" id="PTHR34389:SF2">
    <property type="entry name" value="L-RHAMNOSE MUTAROTASE"/>
    <property type="match status" value="1"/>
</dbReference>
<dbReference type="RefSeq" id="WP_065852321.1">
    <property type="nucleotide sequence ID" value="NZ_LYPC01000014.1"/>
</dbReference>
<dbReference type="STRING" id="512399.A8709_15125"/>
<gene>
    <name evidence="1" type="ORF">A8709_15125</name>
</gene>
<accession>A0A1C1A4J3</accession>
<organism evidence="1 2">
    <name type="scientific">Paenibacillus pectinilyticus</name>
    <dbReference type="NCBI Taxonomy" id="512399"/>
    <lineage>
        <taxon>Bacteria</taxon>
        <taxon>Bacillati</taxon>
        <taxon>Bacillota</taxon>
        <taxon>Bacilli</taxon>
        <taxon>Bacillales</taxon>
        <taxon>Paenibacillaceae</taxon>
        <taxon>Paenibacillus</taxon>
    </lineage>
</organism>
<name>A0A1C1A4J3_9BACL</name>
<dbReference type="EMBL" id="LYPC01000014">
    <property type="protein sequence ID" value="OCT15410.1"/>
    <property type="molecule type" value="Genomic_DNA"/>
</dbReference>
<dbReference type="InterPro" id="IPR011008">
    <property type="entry name" value="Dimeric_a/b-barrel"/>
</dbReference>
<evidence type="ECO:0000313" key="1">
    <source>
        <dbReference type="EMBL" id="OCT15410.1"/>
    </source>
</evidence>
<dbReference type="AlphaFoldDB" id="A0A1C1A4J3"/>
<reference evidence="2" key="1">
    <citation type="submission" date="2016-05" db="EMBL/GenBank/DDBJ databases">
        <title>Paenibacillus oryzae. sp. nov., isolated from the rice root.</title>
        <authorList>
            <person name="Zhang J."/>
            <person name="Zhang X."/>
        </authorList>
    </citation>
    <scope>NUCLEOTIDE SEQUENCE [LARGE SCALE GENOMIC DNA]</scope>
    <source>
        <strain evidence="2">KCTC13222</strain>
    </source>
</reference>
<sequence length="103" mass="11895">MARASFVLRISPSNYESYVDRHKNVDPELLAAFGEAGLKSYSIYYYEGLLFAYMEADNLDDVFASLSNHPASHRWGDFMSDILHKWEDGNDSKRIEEVFQFTS</sequence>
<evidence type="ECO:0000313" key="2">
    <source>
        <dbReference type="Proteomes" id="UP000093309"/>
    </source>
</evidence>
<dbReference type="OrthoDB" id="9799608at2"/>
<proteinExistence type="predicted"/>
<dbReference type="Proteomes" id="UP000093309">
    <property type="component" value="Unassembled WGS sequence"/>
</dbReference>
<dbReference type="Pfam" id="PF05336">
    <property type="entry name" value="rhaM"/>
    <property type="match status" value="1"/>
</dbReference>
<dbReference type="SUPFAM" id="SSF54909">
    <property type="entry name" value="Dimeric alpha+beta barrel"/>
    <property type="match status" value="1"/>
</dbReference>
<dbReference type="GO" id="GO:0019301">
    <property type="term" value="P:rhamnose catabolic process"/>
    <property type="evidence" value="ECO:0007669"/>
    <property type="project" value="TreeGrafter"/>
</dbReference>